<feature type="transmembrane region" description="Helical" evidence="5">
    <location>
        <begin position="158"/>
        <end position="176"/>
    </location>
</feature>
<feature type="transmembrane region" description="Helical" evidence="5">
    <location>
        <begin position="343"/>
        <end position="368"/>
    </location>
</feature>
<feature type="transmembrane region" description="Helical" evidence="5">
    <location>
        <begin position="71"/>
        <end position="90"/>
    </location>
</feature>
<feature type="transmembrane region" description="Helical" evidence="5">
    <location>
        <begin position="241"/>
        <end position="261"/>
    </location>
</feature>
<keyword evidence="4 5" id="KW-0472">Membrane</keyword>
<feature type="transmembrane region" description="Helical" evidence="5">
    <location>
        <begin position="39"/>
        <end position="56"/>
    </location>
</feature>
<dbReference type="EMBL" id="BA000026">
    <property type="protein sequence ID" value="BAC43913.1"/>
    <property type="molecule type" value="Genomic_DNA"/>
</dbReference>
<dbReference type="InterPro" id="IPR020846">
    <property type="entry name" value="MFS_dom"/>
</dbReference>
<accession>Q8EWT0</accession>
<gene>
    <name evidence="7" type="ordered locus">MYPE1210</name>
</gene>
<reference evidence="7 8" key="1">
    <citation type="journal article" date="2002" name="Nucleic Acids Res.">
        <title>The complete genomic sequence of Mycoplasma penetrans, an intracellular bacterial pathogen in humans.</title>
        <authorList>
            <person name="Sasaki Y."/>
            <person name="Ishikawa J."/>
            <person name="Yamashita A."/>
            <person name="Oshima K."/>
            <person name="Kenri T."/>
            <person name="Furuya K."/>
            <person name="Yoshino C."/>
            <person name="Horino A."/>
            <person name="Shiba T."/>
            <person name="Sasaki T."/>
            <person name="Hattori M."/>
        </authorList>
    </citation>
    <scope>NUCLEOTIDE SEQUENCE [LARGE SCALE GENOMIC DNA]</scope>
    <source>
        <strain evidence="7 8">HF-2</strain>
    </source>
</reference>
<feature type="domain" description="Major facilitator superfamily (MFS) profile" evidence="6">
    <location>
        <begin position="249"/>
        <end position="463"/>
    </location>
</feature>
<dbReference type="RefSeq" id="WP_011076949.1">
    <property type="nucleotide sequence ID" value="NC_004432.1"/>
</dbReference>
<dbReference type="GO" id="GO:0005886">
    <property type="term" value="C:plasma membrane"/>
    <property type="evidence" value="ECO:0007669"/>
    <property type="project" value="UniProtKB-SubCell"/>
</dbReference>
<dbReference type="HOGENOM" id="CLU_568385_0_0_14"/>
<evidence type="ECO:0000313" key="8">
    <source>
        <dbReference type="Proteomes" id="UP000002522"/>
    </source>
</evidence>
<keyword evidence="3 5" id="KW-1133">Transmembrane helix</keyword>
<dbReference type="InterPro" id="IPR036259">
    <property type="entry name" value="MFS_trans_sf"/>
</dbReference>
<protein>
    <submittedName>
        <fullName evidence="7">Predicted transporter</fullName>
    </submittedName>
</protein>
<dbReference type="GO" id="GO:0022857">
    <property type="term" value="F:transmembrane transporter activity"/>
    <property type="evidence" value="ECO:0007669"/>
    <property type="project" value="InterPro"/>
</dbReference>
<dbReference type="InParanoid" id="Q8EWT0"/>
<evidence type="ECO:0000259" key="6">
    <source>
        <dbReference type="PROSITE" id="PS50850"/>
    </source>
</evidence>
<evidence type="ECO:0000256" key="2">
    <source>
        <dbReference type="ARBA" id="ARBA00022692"/>
    </source>
</evidence>
<feature type="transmembrane region" description="Helical" evidence="5">
    <location>
        <begin position="422"/>
        <end position="444"/>
    </location>
</feature>
<evidence type="ECO:0000256" key="3">
    <source>
        <dbReference type="ARBA" id="ARBA00022989"/>
    </source>
</evidence>
<evidence type="ECO:0000256" key="4">
    <source>
        <dbReference type="ARBA" id="ARBA00023136"/>
    </source>
</evidence>
<evidence type="ECO:0000256" key="1">
    <source>
        <dbReference type="ARBA" id="ARBA00004651"/>
    </source>
</evidence>
<feature type="transmembrane region" description="Helical" evidence="5">
    <location>
        <begin position="102"/>
        <end position="122"/>
    </location>
</feature>
<evidence type="ECO:0000256" key="5">
    <source>
        <dbReference type="SAM" id="Phobius"/>
    </source>
</evidence>
<keyword evidence="8" id="KW-1185">Reference proteome</keyword>
<dbReference type="PROSITE" id="PS50850">
    <property type="entry name" value="MFS"/>
    <property type="match status" value="1"/>
</dbReference>
<evidence type="ECO:0000313" key="7">
    <source>
        <dbReference type="EMBL" id="BAC43913.1"/>
    </source>
</evidence>
<feature type="transmembrane region" description="Helical" evidence="5">
    <location>
        <begin position="12"/>
        <end position="32"/>
    </location>
</feature>
<organism evidence="7 8">
    <name type="scientific">Malacoplasma penetrans (strain HF-2)</name>
    <name type="common">Mycoplasma penetrans</name>
    <dbReference type="NCBI Taxonomy" id="272633"/>
    <lineage>
        <taxon>Bacteria</taxon>
        <taxon>Bacillati</taxon>
        <taxon>Mycoplasmatota</taxon>
        <taxon>Mycoplasmoidales</taxon>
        <taxon>Mycoplasmoidaceae</taxon>
        <taxon>Malacoplasma</taxon>
    </lineage>
</organism>
<dbReference type="KEGG" id="mpe:MYPE1210"/>
<dbReference type="AlphaFoldDB" id="Q8EWT0"/>
<feature type="transmembrane region" description="Helical" evidence="5">
    <location>
        <begin position="196"/>
        <end position="220"/>
    </location>
</feature>
<feature type="transmembrane region" description="Helical" evidence="5">
    <location>
        <begin position="291"/>
        <end position="312"/>
    </location>
</feature>
<dbReference type="eggNOG" id="COG2814">
    <property type="taxonomic scope" value="Bacteria"/>
</dbReference>
<dbReference type="STRING" id="272633.gene:10731215"/>
<sequence>MNNINQNTLEIIINLIIFVIVFSMSLFFIFRLKNVTKGYKIFFVSYVLFWIPLKMLREYTSVVQNNIDSSIVWLPLMVYGLIGVFIRPFVDYLSLSLKNRKIILYGAVVAGIISFIPMTITQNTVTNTIQSIGVGVGASMIGTYELMFKEQYTRNRSFLTVSIMAFPPLLADFIGAPIQSIIKVSAISSANNNSYLFYLSIMWMLAIVVFIGVFVILYTVKEDRNLVGFLGNNNKIEKTKSQMTFFVILCLVGFLIAFIKFSNSGSIATLTIEHLAANQGISNQISSIQGYIASLFSLFQLLGTICLSWFLIKKNNKMLAFTVGIILWIVFELVISFNTNPYVYFGVSALNGFAYGILYNLVLAYVLTLSFDNKKLKNGKYELRKISPMGIYQSILAIGIASSSFFTSYLKQALKTDNNYMVVNLSILAFIVALEIMYFVVYVLDKKTISKNKFVIKDAVSSK</sequence>
<keyword evidence="2 5" id="KW-0812">Transmembrane</keyword>
<dbReference type="SUPFAM" id="SSF103473">
    <property type="entry name" value="MFS general substrate transporter"/>
    <property type="match status" value="1"/>
</dbReference>
<comment type="subcellular location">
    <subcellularLocation>
        <location evidence="1">Cell membrane</location>
        <topology evidence="1">Multi-pass membrane protein</topology>
    </subcellularLocation>
</comment>
<dbReference type="Gene3D" id="1.20.1250.20">
    <property type="entry name" value="MFS general substrate transporter like domains"/>
    <property type="match status" value="1"/>
</dbReference>
<feature type="transmembrane region" description="Helical" evidence="5">
    <location>
        <begin position="128"/>
        <end position="146"/>
    </location>
</feature>
<feature type="transmembrane region" description="Helical" evidence="5">
    <location>
        <begin position="319"/>
        <end position="337"/>
    </location>
</feature>
<dbReference type="Proteomes" id="UP000002522">
    <property type="component" value="Chromosome"/>
</dbReference>
<feature type="transmembrane region" description="Helical" evidence="5">
    <location>
        <begin position="389"/>
        <end position="410"/>
    </location>
</feature>
<name>Q8EWT0_MALP2</name>
<proteinExistence type="predicted"/>